<accession>A0A4S8ITH7</accession>
<reference evidence="1 2" key="1">
    <citation type="journal article" date="2019" name="Nat. Plants">
        <title>Genome sequencing of Musa balbisiana reveals subgenome evolution and function divergence in polyploid bananas.</title>
        <authorList>
            <person name="Yao X."/>
        </authorList>
    </citation>
    <scope>NUCLEOTIDE SEQUENCE [LARGE SCALE GENOMIC DNA]</scope>
    <source>
        <strain evidence="2">cv. DH-PKW</strain>
        <tissue evidence="1">Leaves</tissue>
    </source>
</reference>
<proteinExistence type="predicted"/>
<gene>
    <name evidence="1" type="ORF">C4D60_Mb06t37330</name>
</gene>
<evidence type="ECO:0000313" key="1">
    <source>
        <dbReference type="EMBL" id="THU52033.1"/>
    </source>
</evidence>
<sequence>MKQPPSSYLYHQQQQQQEEMEEAVAVTVGMEVDDADPIEILSDFDRQQPPVDVLLFCDASAELVRETDETGWSLPEKLGTGPLVLEHWCWPQYNSVVGKIHAACPRLYGLSSVHANP</sequence>
<evidence type="ECO:0000313" key="2">
    <source>
        <dbReference type="Proteomes" id="UP000317650"/>
    </source>
</evidence>
<dbReference type="EMBL" id="PYDT01000009">
    <property type="protein sequence ID" value="THU52033.1"/>
    <property type="molecule type" value="Genomic_DNA"/>
</dbReference>
<comment type="caution">
    <text evidence="1">The sequence shown here is derived from an EMBL/GenBank/DDBJ whole genome shotgun (WGS) entry which is preliminary data.</text>
</comment>
<name>A0A4S8ITH7_MUSBA</name>
<dbReference type="AlphaFoldDB" id="A0A4S8ITH7"/>
<dbReference type="Proteomes" id="UP000317650">
    <property type="component" value="Chromosome 6"/>
</dbReference>
<keyword evidence="2" id="KW-1185">Reference proteome</keyword>
<protein>
    <submittedName>
        <fullName evidence="1">Uncharacterized protein</fullName>
    </submittedName>
</protein>
<organism evidence="1 2">
    <name type="scientific">Musa balbisiana</name>
    <name type="common">Banana</name>
    <dbReference type="NCBI Taxonomy" id="52838"/>
    <lineage>
        <taxon>Eukaryota</taxon>
        <taxon>Viridiplantae</taxon>
        <taxon>Streptophyta</taxon>
        <taxon>Embryophyta</taxon>
        <taxon>Tracheophyta</taxon>
        <taxon>Spermatophyta</taxon>
        <taxon>Magnoliopsida</taxon>
        <taxon>Liliopsida</taxon>
        <taxon>Zingiberales</taxon>
        <taxon>Musaceae</taxon>
        <taxon>Musa</taxon>
    </lineage>
</organism>